<evidence type="ECO:0000313" key="3">
    <source>
        <dbReference type="Proteomes" id="UP000053766"/>
    </source>
</evidence>
<dbReference type="EMBL" id="KN716734">
    <property type="protein sequence ID" value="KJH41940.1"/>
    <property type="molecule type" value="Genomic_DNA"/>
</dbReference>
<keyword evidence="1" id="KW-0472">Membrane</keyword>
<dbReference type="SUPFAM" id="SSF103473">
    <property type="entry name" value="MFS general substrate transporter"/>
    <property type="match status" value="1"/>
</dbReference>
<reference evidence="2 3" key="1">
    <citation type="submission" date="2013-11" db="EMBL/GenBank/DDBJ databases">
        <title>Draft genome of the bovine lungworm Dictyocaulus viviparus.</title>
        <authorList>
            <person name="Mitreva M."/>
        </authorList>
    </citation>
    <scope>NUCLEOTIDE SEQUENCE [LARGE SCALE GENOMIC DNA]</scope>
    <source>
        <strain evidence="2 3">HannoverDv2000</strain>
    </source>
</reference>
<feature type="transmembrane region" description="Helical" evidence="1">
    <location>
        <begin position="70"/>
        <end position="95"/>
    </location>
</feature>
<gene>
    <name evidence="2" type="ORF">DICVIV_12070</name>
</gene>
<proteinExistence type="predicted"/>
<dbReference type="Proteomes" id="UP000053766">
    <property type="component" value="Unassembled WGS sequence"/>
</dbReference>
<name>A0A0D8XBE9_DICVI</name>
<dbReference type="AlphaFoldDB" id="A0A0D8XBE9"/>
<accession>A0A0D8XBE9</accession>
<evidence type="ECO:0000313" key="2">
    <source>
        <dbReference type="EMBL" id="KJH41940.1"/>
    </source>
</evidence>
<evidence type="ECO:0000256" key="1">
    <source>
        <dbReference type="SAM" id="Phobius"/>
    </source>
</evidence>
<keyword evidence="3" id="KW-1185">Reference proteome</keyword>
<keyword evidence="1" id="KW-1133">Transmembrane helix</keyword>
<sequence length="249" mass="28216">MNLFNHESEEHEAKSPISFYAKTIAIIDSFQLLSNRFFTAITILVIITTMINDCVFWINIVQITTQRYPTVIRCIAFGSLHSIKHVGAIVALLIMKPLLTSWTLGAFVIPEILIVITIFIGFFLQPETKGKALMDQMIEANYGRLENEIPRALIRLAAGHKVAQMELREKYRKELEAVQFANRAGHEIDSPWIFKGAVPSKQTADGLPRYTFNNCERTKETEESQVSHSKNAASSYDDCVETRHNIGKI</sequence>
<feature type="transmembrane region" description="Helical" evidence="1">
    <location>
        <begin position="37"/>
        <end position="58"/>
    </location>
</feature>
<feature type="transmembrane region" description="Helical" evidence="1">
    <location>
        <begin position="101"/>
        <end position="124"/>
    </location>
</feature>
<reference evidence="3" key="2">
    <citation type="journal article" date="2016" name="Sci. Rep.">
        <title>Dictyocaulus viviparus genome, variome and transcriptome elucidate lungworm biology and support future intervention.</title>
        <authorList>
            <person name="McNulty S.N."/>
            <person name="Strube C."/>
            <person name="Rosa B.A."/>
            <person name="Martin J.C."/>
            <person name="Tyagi R."/>
            <person name="Choi Y.J."/>
            <person name="Wang Q."/>
            <person name="Hallsworth Pepin K."/>
            <person name="Zhang X."/>
            <person name="Ozersky P."/>
            <person name="Wilson R.K."/>
            <person name="Sternberg P.W."/>
            <person name="Gasser R.B."/>
            <person name="Mitreva M."/>
        </authorList>
    </citation>
    <scope>NUCLEOTIDE SEQUENCE [LARGE SCALE GENOMIC DNA]</scope>
    <source>
        <strain evidence="3">HannoverDv2000</strain>
    </source>
</reference>
<dbReference type="InterPro" id="IPR036259">
    <property type="entry name" value="MFS_trans_sf"/>
</dbReference>
<keyword evidence="1" id="KW-0812">Transmembrane</keyword>
<dbReference type="OrthoDB" id="3936150at2759"/>
<organism evidence="2 3">
    <name type="scientific">Dictyocaulus viviparus</name>
    <name type="common">Bovine lungworm</name>
    <dbReference type="NCBI Taxonomy" id="29172"/>
    <lineage>
        <taxon>Eukaryota</taxon>
        <taxon>Metazoa</taxon>
        <taxon>Ecdysozoa</taxon>
        <taxon>Nematoda</taxon>
        <taxon>Chromadorea</taxon>
        <taxon>Rhabditida</taxon>
        <taxon>Rhabditina</taxon>
        <taxon>Rhabditomorpha</taxon>
        <taxon>Strongyloidea</taxon>
        <taxon>Metastrongylidae</taxon>
        <taxon>Dictyocaulus</taxon>
    </lineage>
</organism>
<dbReference type="Gene3D" id="1.20.1250.20">
    <property type="entry name" value="MFS general substrate transporter like domains"/>
    <property type="match status" value="1"/>
</dbReference>
<dbReference type="STRING" id="29172.A0A0D8XBE9"/>
<protein>
    <submittedName>
        <fullName evidence="2">Uncharacterized protein</fullName>
    </submittedName>
</protein>